<evidence type="ECO:0000259" key="3">
    <source>
        <dbReference type="PROSITE" id="PS50113"/>
    </source>
</evidence>
<sequence>MHHALEALELGIIVLDATGRIELCNRWVCERARLSAAVVGLDLAEAFGTAIDPRLLQASVEALARGRSSRLSHAFHPMPLPLFPLRGPDSERIHQAVDVLAISRGENRQCLLQIRDMSETLRRESMLKQQSLQLAEELARLRQTQDELARQSLRFKEMARLAPVGLFETDMQGRLTYCNDRGLEMLGLNGPQDLGHCWTRALSAAAAETLQQRWIAATKAVTRLAEEFPIAHSGQAERWLRLEAGPIRDSSQTAVGFICTLMDVTDLQQRAQHHEYRANHDPLTGLPNRARFEQRLYAALAGARRLDAHLAVVYLDLDGFKLINDQHGHAAGDVILQTVASRLRKHLRGEDMVARLGGDEFALLLLEAPEEQGLTQLLDKLSKAIHMPISLPTAEANVRVHVGCSLGRALFPAHGRTLEELLAHADRAMYEQKSARKR</sequence>
<dbReference type="EMBL" id="JACHLP010000004">
    <property type="protein sequence ID" value="MBB4843667.1"/>
    <property type="molecule type" value="Genomic_DNA"/>
</dbReference>
<gene>
    <name evidence="5" type="ORF">HNP55_002190</name>
</gene>
<dbReference type="FunFam" id="3.30.70.270:FF:000001">
    <property type="entry name" value="Diguanylate cyclase domain protein"/>
    <property type="match status" value="1"/>
</dbReference>
<organism evidence="5 6">
    <name type="scientific">Roseateles oligotrophus</name>
    <dbReference type="NCBI Taxonomy" id="1769250"/>
    <lineage>
        <taxon>Bacteria</taxon>
        <taxon>Pseudomonadati</taxon>
        <taxon>Pseudomonadota</taxon>
        <taxon>Betaproteobacteria</taxon>
        <taxon>Burkholderiales</taxon>
        <taxon>Sphaerotilaceae</taxon>
        <taxon>Roseateles</taxon>
    </lineage>
</organism>
<dbReference type="SMART" id="SM00091">
    <property type="entry name" value="PAS"/>
    <property type="match status" value="2"/>
</dbReference>
<dbReference type="InterPro" id="IPR000014">
    <property type="entry name" value="PAS"/>
</dbReference>
<evidence type="ECO:0000259" key="4">
    <source>
        <dbReference type="PROSITE" id="PS50887"/>
    </source>
</evidence>
<dbReference type="PANTHER" id="PTHR44757:SF2">
    <property type="entry name" value="BIOFILM ARCHITECTURE MAINTENANCE PROTEIN MBAA"/>
    <property type="match status" value="1"/>
</dbReference>
<dbReference type="Gene3D" id="3.30.450.20">
    <property type="entry name" value="PAS domain"/>
    <property type="match status" value="2"/>
</dbReference>
<dbReference type="InterPro" id="IPR035965">
    <property type="entry name" value="PAS-like_dom_sf"/>
</dbReference>
<accession>A0A840LED5</accession>
<dbReference type="InterPro" id="IPR052155">
    <property type="entry name" value="Biofilm_reg_signaling"/>
</dbReference>
<dbReference type="AlphaFoldDB" id="A0A840LED5"/>
<dbReference type="RefSeq" id="WP_184299154.1">
    <property type="nucleotide sequence ID" value="NZ_JACHLP010000004.1"/>
</dbReference>
<comment type="caution">
    <text evidence="5">The sequence shown here is derived from an EMBL/GenBank/DDBJ whole genome shotgun (WGS) entry which is preliminary data.</text>
</comment>
<dbReference type="Pfam" id="PF00990">
    <property type="entry name" value="GGDEF"/>
    <property type="match status" value="1"/>
</dbReference>
<feature type="domain" description="PAC" evidence="3">
    <location>
        <begin position="224"/>
        <end position="276"/>
    </location>
</feature>
<dbReference type="SMART" id="SM00267">
    <property type="entry name" value="GGDEF"/>
    <property type="match status" value="1"/>
</dbReference>
<protein>
    <submittedName>
        <fullName evidence="5">Diguanylate cyclase (GGDEF)-like protein/PAS domain S-box-containing protein</fullName>
    </submittedName>
</protein>
<dbReference type="InterPro" id="IPR000700">
    <property type="entry name" value="PAS-assoc_C"/>
</dbReference>
<evidence type="ECO:0000256" key="1">
    <source>
        <dbReference type="SAM" id="Coils"/>
    </source>
</evidence>
<feature type="coiled-coil region" evidence="1">
    <location>
        <begin position="127"/>
        <end position="154"/>
    </location>
</feature>
<evidence type="ECO:0000313" key="5">
    <source>
        <dbReference type="EMBL" id="MBB4843667.1"/>
    </source>
</evidence>
<dbReference type="InterPro" id="IPR000160">
    <property type="entry name" value="GGDEF_dom"/>
</dbReference>
<reference evidence="5 6" key="1">
    <citation type="submission" date="2020-08" db="EMBL/GenBank/DDBJ databases">
        <title>Functional genomics of gut bacteria from endangered species of beetles.</title>
        <authorList>
            <person name="Carlos-Shanley C."/>
        </authorList>
    </citation>
    <scope>NUCLEOTIDE SEQUENCE [LARGE SCALE GENOMIC DNA]</scope>
    <source>
        <strain evidence="5 6">S00239</strain>
    </source>
</reference>
<dbReference type="Proteomes" id="UP000562027">
    <property type="component" value="Unassembled WGS sequence"/>
</dbReference>
<dbReference type="CDD" id="cd01949">
    <property type="entry name" value="GGDEF"/>
    <property type="match status" value="1"/>
</dbReference>
<proteinExistence type="predicted"/>
<dbReference type="Pfam" id="PF08448">
    <property type="entry name" value="PAS_4"/>
    <property type="match status" value="1"/>
</dbReference>
<dbReference type="InterPro" id="IPR013656">
    <property type="entry name" value="PAS_4"/>
</dbReference>
<dbReference type="SUPFAM" id="SSF55785">
    <property type="entry name" value="PYP-like sensor domain (PAS domain)"/>
    <property type="match status" value="2"/>
</dbReference>
<dbReference type="PROSITE" id="PS50887">
    <property type="entry name" value="GGDEF"/>
    <property type="match status" value="1"/>
</dbReference>
<dbReference type="SUPFAM" id="SSF55073">
    <property type="entry name" value="Nucleotide cyclase"/>
    <property type="match status" value="1"/>
</dbReference>
<dbReference type="CDD" id="cd00130">
    <property type="entry name" value="PAS"/>
    <property type="match status" value="1"/>
</dbReference>
<dbReference type="PANTHER" id="PTHR44757">
    <property type="entry name" value="DIGUANYLATE CYCLASE DGCP"/>
    <property type="match status" value="1"/>
</dbReference>
<dbReference type="InterPro" id="IPR029787">
    <property type="entry name" value="Nucleotide_cyclase"/>
</dbReference>
<feature type="domain" description="PAS" evidence="2">
    <location>
        <begin position="151"/>
        <end position="195"/>
    </location>
</feature>
<evidence type="ECO:0000259" key="2">
    <source>
        <dbReference type="PROSITE" id="PS50112"/>
    </source>
</evidence>
<name>A0A840LED5_9BURK</name>
<dbReference type="InterPro" id="IPR043128">
    <property type="entry name" value="Rev_trsase/Diguanyl_cyclase"/>
</dbReference>
<evidence type="ECO:0000313" key="6">
    <source>
        <dbReference type="Proteomes" id="UP000562027"/>
    </source>
</evidence>
<feature type="domain" description="GGDEF" evidence="4">
    <location>
        <begin position="308"/>
        <end position="438"/>
    </location>
</feature>
<dbReference type="Pfam" id="PF13188">
    <property type="entry name" value="PAS_8"/>
    <property type="match status" value="1"/>
</dbReference>
<dbReference type="PROSITE" id="PS50113">
    <property type="entry name" value="PAC"/>
    <property type="match status" value="1"/>
</dbReference>
<keyword evidence="1" id="KW-0175">Coiled coil</keyword>
<dbReference type="PROSITE" id="PS50112">
    <property type="entry name" value="PAS"/>
    <property type="match status" value="1"/>
</dbReference>
<dbReference type="Gene3D" id="3.30.70.270">
    <property type="match status" value="1"/>
</dbReference>
<dbReference type="GO" id="GO:0003824">
    <property type="term" value="F:catalytic activity"/>
    <property type="evidence" value="ECO:0007669"/>
    <property type="project" value="UniProtKB-ARBA"/>
</dbReference>
<dbReference type="NCBIfam" id="TIGR00229">
    <property type="entry name" value="sensory_box"/>
    <property type="match status" value="1"/>
</dbReference>
<keyword evidence="6" id="KW-1185">Reference proteome</keyword>
<dbReference type="NCBIfam" id="TIGR00254">
    <property type="entry name" value="GGDEF"/>
    <property type="match status" value="1"/>
</dbReference>